<gene>
    <name evidence="5" type="ORF">LCGC14_0949760</name>
</gene>
<evidence type="ECO:0000256" key="1">
    <source>
        <dbReference type="ARBA" id="ARBA00004613"/>
    </source>
</evidence>
<comment type="caution">
    <text evidence="5">The sequence shown here is derived from an EMBL/GenBank/DDBJ whole genome shotgun (WGS) entry which is preliminary data.</text>
</comment>
<dbReference type="NCBIfam" id="NF033679">
    <property type="entry name" value="DNRLRE_dom"/>
    <property type="match status" value="1"/>
</dbReference>
<proteinExistence type="predicted"/>
<dbReference type="GO" id="GO:0005576">
    <property type="term" value="C:extracellular region"/>
    <property type="evidence" value="ECO:0007669"/>
    <property type="project" value="UniProtKB-SubCell"/>
</dbReference>
<dbReference type="AlphaFoldDB" id="A0A0F9P3U0"/>
<comment type="subcellular location">
    <subcellularLocation>
        <location evidence="1">Secreted</location>
    </subcellularLocation>
</comment>
<evidence type="ECO:0000313" key="5">
    <source>
        <dbReference type="EMBL" id="KKN19047.1"/>
    </source>
</evidence>
<name>A0A0F9P3U0_9ZZZZ</name>
<protein>
    <recommendedName>
        <fullName evidence="4">Carbohydrate-binding module family 96 domain-containing protein</fullName>
    </recommendedName>
</protein>
<dbReference type="EMBL" id="LAZR01003372">
    <property type="protein sequence ID" value="KKN19047.1"/>
    <property type="molecule type" value="Genomic_DNA"/>
</dbReference>
<feature type="domain" description="Carbohydrate-binding module family 96" evidence="4">
    <location>
        <begin position="15"/>
        <end position="166"/>
    </location>
</feature>
<evidence type="ECO:0000256" key="3">
    <source>
        <dbReference type="ARBA" id="ARBA00022729"/>
    </source>
</evidence>
<dbReference type="Pfam" id="PF24517">
    <property type="entry name" value="CBM96"/>
    <property type="match status" value="1"/>
</dbReference>
<evidence type="ECO:0000256" key="2">
    <source>
        <dbReference type="ARBA" id="ARBA00022525"/>
    </source>
</evidence>
<organism evidence="5">
    <name type="scientific">marine sediment metagenome</name>
    <dbReference type="NCBI Taxonomy" id="412755"/>
    <lineage>
        <taxon>unclassified sequences</taxon>
        <taxon>metagenomes</taxon>
        <taxon>ecological metagenomes</taxon>
    </lineage>
</organism>
<reference evidence="5" key="1">
    <citation type="journal article" date="2015" name="Nature">
        <title>Complex archaea that bridge the gap between prokaryotes and eukaryotes.</title>
        <authorList>
            <person name="Spang A."/>
            <person name="Saw J.H."/>
            <person name="Jorgensen S.L."/>
            <person name="Zaremba-Niedzwiedzka K."/>
            <person name="Martijn J."/>
            <person name="Lind A.E."/>
            <person name="van Eijk R."/>
            <person name="Schleper C."/>
            <person name="Guy L."/>
            <person name="Ettema T.J."/>
        </authorList>
    </citation>
    <scope>NUCLEOTIDE SEQUENCE</scope>
</reference>
<evidence type="ECO:0000259" key="4">
    <source>
        <dbReference type="Pfam" id="PF24517"/>
    </source>
</evidence>
<accession>A0A0F9P3U0</accession>
<keyword evidence="2" id="KW-0964">Secreted</keyword>
<sequence>STLFAGSAIALTTNYVSAKDASIASDTPNTSFPGNYYLFVGQDNGGGFGIERSMIAFQLSELKGKFINQARLRLAYSSALSDTTDLQSVSVHNITGDRWMVTPHLTWNSFISGGNGFDSSPAASAVVGGVQNKHVYWDITTLVKSWQVQQALGTKSVLLKADNEQATNGKAFKGKDFPNANLDRPLLIVSSDSSRPVTYAKNTIARRRSKSRAPRYLKLYRYYRAKQLKSKNKALRRRYAKAKNKYLRAYRYSKKQIATARLKWKVSDTFSENKAKVIVKVDRRVISKPHKRRKDIYFKKYKAYKAKYKKTKNRRLRKRYLNAAKMNYILKKHRQIGGQSLSAQDFMDY</sequence>
<feature type="non-terminal residue" evidence="5">
    <location>
        <position position="1"/>
    </location>
</feature>
<keyword evidence="3" id="KW-0732">Signal</keyword>
<dbReference type="InterPro" id="IPR055372">
    <property type="entry name" value="CBM96"/>
</dbReference>